<feature type="transmembrane region" description="Helical" evidence="7">
    <location>
        <begin position="142"/>
        <end position="163"/>
    </location>
</feature>
<evidence type="ECO:0000256" key="2">
    <source>
        <dbReference type="ARBA" id="ARBA00022448"/>
    </source>
</evidence>
<dbReference type="OrthoDB" id="9775268at2"/>
<keyword evidence="4 7" id="KW-0812">Transmembrane</keyword>
<organism evidence="8 9">
    <name type="scientific">Paenibacillus macerans</name>
    <name type="common">Bacillus macerans</name>
    <dbReference type="NCBI Taxonomy" id="44252"/>
    <lineage>
        <taxon>Bacteria</taxon>
        <taxon>Bacillati</taxon>
        <taxon>Bacillota</taxon>
        <taxon>Bacilli</taxon>
        <taxon>Bacillales</taxon>
        <taxon>Paenibacillaceae</taxon>
        <taxon>Paenibacillus</taxon>
    </lineage>
</organism>
<feature type="transmembrane region" description="Helical" evidence="7">
    <location>
        <begin position="372"/>
        <end position="391"/>
    </location>
</feature>
<name>A0A090YHY7_PAEMA</name>
<keyword evidence="6 7" id="KW-0472">Membrane</keyword>
<accession>A0A090YHY7</accession>
<evidence type="ECO:0000313" key="9">
    <source>
        <dbReference type="Proteomes" id="UP000029278"/>
    </source>
</evidence>
<protein>
    <submittedName>
        <fullName evidence="8">Major Facilitator Superfamily protein</fullName>
    </submittedName>
</protein>
<feature type="transmembrane region" description="Helical" evidence="7">
    <location>
        <begin position="307"/>
        <end position="325"/>
    </location>
</feature>
<keyword evidence="5 7" id="KW-1133">Transmembrane helix</keyword>
<evidence type="ECO:0000256" key="7">
    <source>
        <dbReference type="SAM" id="Phobius"/>
    </source>
</evidence>
<dbReference type="GO" id="GO:0005886">
    <property type="term" value="C:plasma membrane"/>
    <property type="evidence" value="ECO:0007669"/>
    <property type="project" value="UniProtKB-SubCell"/>
</dbReference>
<sequence length="435" mass="46028">MKHKHTLREEKQYARLFAAGIVNGIGDRFSQVAVLGLLLSLTGSGLAVGITFAVRLVPYLLFGPLGGMLADRFSKKSLLIFTDVARFFFALTPLLVRQADDVWIIYVSSFVLSAGEALYAPTRMSVIPRLVRRENLLAVNSLEQALVGYVLIAGSVTGGFVSALSGGQASFMLNALTFLASALLLSGLDLPRERGQAAEARGSVASSGLSDGAFTEAAPEISRPLPEPQSKPPGALRLLLSHSLYLRLMIIVFAIWPIGDGMINILISVYASEVFHMGEIGIGLLYGALGIGLVAGSKITGKIGRRMETVAIFALLLEGAIHMLISQSAVFVLALILMIGSAMVSSIGNACNETVLMKTVPAGWQGRFFGTLAALQNAIMGVSMLTAGFLLDLVAPRFLGLAAGILFTLLGAVAGIAWAMSQSRQARTNIESESL</sequence>
<evidence type="ECO:0000256" key="3">
    <source>
        <dbReference type="ARBA" id="ARBA00022475"/>
    </source>
</evidence>
<feature type="transmembrane region" description="Helical" evidence="7">
    <location>
        <begin position="331"/>
        <end position="351"/>
    </location>
</feature>
<keyword evidence="9" id="KW-1185">Reference proteome</keyword>
<evidence type="ECO:0000256" key="4">
    <source>
        <dbReference type="ARBA" id="ARBA00022692"/>
    </source>
</evidence>
<gene>
    <name evidence="8" type="ORF">DJ90_4248</name>
</gene>
<dbReference type="CDD" id="cd06173">
    <property type="entry name" value="MFS_MefA_like"/>
    <property type="match status" value="1"/>
</dbReference>
<dbReference type="PANTHER" id="PTHR43266:SF10">
    <property type="entry name" value="BACILYSIN EXPORTER BACE-RELATED"/>
    <property type="match status" value="1"/>
</dbReference>
<dbReference type="EMBL" id="JMQA01000040">
    <property type="protein sequence ID" value="KFM98428.1"/>
    <property type="molecule type" value="Genomic_DNA"/>
</dbReference>
<dbReference type="Pfam" id="PF07690">
    <property type="entry name" value="MFS_1"/>
    <property type="match status" value="1"/>
</dbReference>
<keyword evidence="2" id="KW-0813">Transport</keyword>
<evidence type="ECO:0000313" key="8">
    <source>
        <dbReference type="EMBL" id="KFM98428.1"/>
    </source>
</evidence>
<feature type="transmembrane region" description="Helical" evidence="7">
    <location>
        <begin position="169"/>
        <end position="188"/>
    </location>
</feature>
<evidence type="ECO:0000256" key="6">
    <source>
        <dbReference type="ARBA" id="ARBA00023136"/>
    </source>
</evidence>
<comment type="subcellular location">
    <subcellularLocation>
        <location evidence="1">Cell membrane</location>
        <topology evidence="1">Multi-pass membrane protein</topology>
    </subcellularLocation>
</comment>
<dbReference type="SUPFAM" id="SSF103473">
    <property type="entry name" value="MFS general substrate transporter"/>
    <property type="match status" value="1"/>
</dbReference>
<feature type="transmembrane region" description="Helical" evidence="7">
    <location>
        <begin position="244"/>
        <end position="271"/>
    </location>
</feature>
<dbReference type="PANTHER" id="PTHR43266">
    <property type="entry name" value="MACROLIDE-EFFLUX PROTEIN"/>
    <property type="match status" value="1"/>
</dbReference>
<dbReference type="InterPro" id="IPR011701">
    <property type="entry name" value="MFS"/>
</dbReference>
<evidence type="ECO:0000256" key="5">
    <source>
        <dbReference type="ARBA" id="ARBA00022989"/>
    </source>
</evidence>
<dbReference type="PATRIC" id="fig|44252.3.peg.4810"/>
<keyword evidence="3" id="KW-1003">Cell membrane</keyword>
<evidence type="ECO:0000256" key="1">
    <source>
        <dbReference type="ARBA" id="ARBA00004651"/>
    </source>
</evidence>
<dbReference type="RefSeq" id="WP_036624236.1">
    <property type="nucleotide sequence ID" value="NZ_CP086393.1"/>
</dbReference>
<feature type="transmembrane region" description="Helical" evidence="7">
    <location>
        <begin position="277"/>
        <end position="295"/>
    </location>
</feature>
<feature type="transmembrane region" description="Helical" evidence="7">
    <location>
        <begin position="397"/>
        <end position="420"/>
    </location>
</feature>
<dbReference type="Proteomes" id="UP000029278">
    <property type="component" value="Unassembled WGS sequence"/>
</dbReference>
<dbReference type="GeneID" id="77008339"/>
<dbReference type="Gene3D" id="1.20.1250.20">
    <property type="entry name" value="MFS general substrate transporter like domains"/>
    <property type="match status" value="1"/>
</dbReference>
<dbReference type="InterPro" id="IPR036259">
    <property type="entry name" value="MFS_trans_sf"/>
</dbReference>
<comment type="caution">
    <text evidence="8">The sequence shown here is derived from an EMBL/GenBank/DDBJ whole genome shotgun (WGS) entry which is preliminary data.</text>
</comment>
<dbReference type="HOGENOM" id="CLU_034180_15_2_9"/>
<dbReference type="GO" id="GO:0022857">
    <property type="term" value="F:transmembrane transporter activity"/>
    <property type="evidence" value="ECO:0007669"/>
    <property type="project" value="InterPro"/>
</dbReference>
<feature type="transmembrane region" description="Helical" evidence="7">
    <location>
        <begin position="102"/>
        <end position="121"/>
    </location>
</feature>
<proteinExistence type="predicted"/>
<dbReference type="AlphaFoldDB" id="A0A090YHY7"/>
<reference evidence="8 9" key="1">
    <citation type="submission" date="2014-04" db="EMBL/GenBank/DDBJ databases">
        <authorList>
            <person name="Bishop-Lilly K.A."/>
            <person name="Broomall S.M."/>
            <person name="Chain P.S."/>
            <person name="Chertkov O."/>
            <person name="Coyne S.R."/>
            <person name="Daligault H.E."/>
            <person name="Davenport K.W."/>
            <person name="Erkkila T."/>
            <person name="Frey K.G."/>
            <person name="Gibbons H.S."/>
            <person name="Gu W."/>
            <person name="Jaissle J."/>
            <person name="Johnson S.L."/>
            <person name="Koroleva G.I."/>
            <person name="Ladner J.T."/>
            <person name="Lo C.-C."/>
            <person name="Minogue T.D."/>
            <person name="Munk C."/>
            <person name="Palacios G.F."/>
            <person name="Redden C.L."/>
            <person name="Rosenzweig C.N."/>
            <person name="Scholz M.B."/>
            <person name="Teshima H."/>
            <person name="Xu Y."/>
        </authorList>
    </citation>
    <scope>NUCLEOTIDE SEQUENCE [LARGE SCALE GENOMIC DNA]</scope>
    <source>
        <strain evidence="8 9">8244</strain>
    </source>
</reference>
<feature type="transmembrane region" description="Helical" evidence="7">
    <location>
        <begin position="32"/>
        <end position="57"/>
    </location>
</feature>
<dbReference type="STRING" id="44252.DJ90_4248"/>